<comment type="catalytic activity">
    <reaction evidence="11">
        <text>O-phospho-D-serine + H2O = D-serine + phosphate</text>
        <dbReference type="Rhea" id="RHEA:24873"/>
        <dbReference type="ChEBI" id="CHEBI:15377"/>
        <dbReference type="ChEBI" id="CHEBI:35247"/>
        <dbReference type="ChEBI" id="CHEBI:43474"/>
        <dbReference type="ChEBI" id="CHEBI:58680"/>
        <dbReference type="EC" id="3.1.3.3"/>
    </reaction>
</comment>
<evidence type="ECO:0000256" key="11">
    <source>
        <dbReference type="ARBA" id="ARBA00048523"/>
    </source>
</evidence>
<dbReference type="GO" id="GO:0000287">
    <property type="term" value="F:magnesium ion binding"/>
    <property type="evidence" value="ECO:0007669"/>
    <property type="project" value="TreeGrafter"/>
</dbReference>
<evidence type="ECO:0000313" key="12">
    <source>
        <dbReference type="EMBL" id="ABZ85079.1"/>
    </source>
</evidence>
<evidence type="ECO:0000256" key="7">
    <source>
        <dbReference type="ARBA" id="ARBA00022801"/>
    </source>
</evidence>
<evidence type="ECO:0000256" key="9">
    <source>
        <dbReference type="ARBA" id="ARBA00023299"/>
    </source>
</evidence>
<dbReference type="KEGG" id="hmo:HM1_2542"/>
<dbReference type="AlphaFoldDB" id="B0TAW8"/>
<keyword evidence="9" id="KW-0718">Serine biosynthesis</keyword>
<comment type="similarity">
    <text evidence="3">Belongs to the HAD-like hydrolase superfamily. SerB family.</text>
</comment>
<keyword evidence="7" id="KW-0378">Hydrolase</keyword>
<dbReference type="PANTHER" id="PTHR43344:SF2">
    <property type="entry name" value="PHOSPHOSERINE PHOSPHATASE"/>
    <property type="match status" value="1"/>
</dbReference>
<comment type="catalytic activity">
    <reaction evidence="10">
        <text>O-phospho-L-serine + H2O = L-serine + phosphate</text>
        <dbReference type="Rhea" id="RHEA:21208"/>
        <dbReference type="ChEBI" id="CHEBI:15377"/>
        <dbReference type="ChEBI" id="CHEBI:33384"/>
        <dbReference type="ChEBI" id="CHEBI:43474"/>
        <dbReference type="ChEBI" id="CHEBI:57524"/>
        <dbReference type="EC" id="3.1.3.3"/>
    </reaction>
</comment>
<gene>
    <name evidence="12" type="primary">serB</name>
    <name evidence="12" type="ORF">HM1_2542</name>
</gene>
<evidence type="ECO:0000256" key="4">
    <source>
        <dbReference type="ARBA" id="ARBA00012640"/>
    </source>
</evidence>
<proteinExistence type="inferred from homology"/>
<evidence type="ECO:0000256" key="3">
    <source>
        <dbReference type="ARBA" id="ARBA00009184"/>
    </source>
</evidence>
<evidence type="ECO:0000256" key="2">
    <source>
        <dbReference type="ARBA" id="ARBA00005135"/>
    </source>
</evidence>
<dbReference type="NCBIfam" id="TIGR01488">
    <property type="entry name" value="HAD-SF-IB"/>
    <property type="match status" value="1"/>
</dbReference>
<dbReference type="InterPro" id="IPR050582">
    <property type="entry name" value="HAD-like_SerB"/>
</dbReference>
<evidence type="ECO:0000256" key="1">
    <source>
        <dbReference type="ARBA" id="ARBA00001946"/>
    </source>
</evidence>
<dbReference type="Pfam" id="PF12710">
    <property type="entry name" value="HAD"/>
    <property type="match status" value="1"/>
</dbReference>
<protein>
    <recommendedName>
        <fullName evidence="4">phosphoserine phosphatase</fullName>
        <ecNumber evidence="4">3.1.3.3</ecNumber>
    </recommendedName>
</protein>
<evidence type="ECO:0000256" key="5">
    <source>
        <dbReference type="ARBA" id="ARBA00022605"/>
    </source>
</evidence>
<comment type="cofactor">
    <cofactor evidence="1">
        <name>Mg(2+)</name>
        <dbReference type="ChEBI" id="CHEBI:18420"/>
    </cofactor>
</comment>
<dbReference type="PANTHER" id="PTHR43344">
    <property type="entry name" value="PHOSPHOSERINE PHOSPHATASE"/>
    <property type="match status" value="1"/>
</dbReference>
<dbReference type="eggNOG" id="COG0560">
    <property type="taxonomic scope" value="Bacteria"/>
</dbReference>
<comment type="pathway">
    <text evidence="2">Amino-acid biosynthesis; L-serine biosynthesis; L-serine from 3-phospho-D-glycerate: step 3/3.</text>
</comment>
<dbReference type="HOGENOM" id="CLU_036368_4_5_9"/>
<dbReference type="SUPFAM" id="SSF56784">
    <property type="entry name" value="HAD-like"/>
    <property type="match status" value="1"/>
</dbReference>
<evidence type="ECO:0000256" key="6">
    <source>
        <dbReference type="ARBA" id="ARBA00022723"/>
    </source>
</evidence>
<organism evidence="12 13">
    <name type="scientific">Heliobacterium modesticaldum (strain ATCC 51547 / Ice1)</name>
    <dbReference type="NCBI Taxonomy" id="498761"/>
    <lineage>
        <taxon>Bacteria</taxon>
        <taxon>Bacillati</taxon>
        <taxon>Bacillota</taxon>
        <taxon>Clostridia</taxon>
        <taxon>Eubacteriales</taxon>
        <taxon>Heliobacteriaceae</taxon>
        <taxon>Heliomicrobium</taxon>
    </lineage>
</organism>
<dbReference type="GO" id="GO:0036424">
    <property type="term" value="F:L-phosphoserine phosphatase activity"/>
    <property type="evidence" value="ECO:0007669"/>
    <property type="project" value="TreeGrafter"/>
</dbReference>
<evidence type="ECO:0000256" key="10">
    <source>
        <dbReference type="ARBA" id="ARBA00048138"/>
    </source>
</evidence>
<dbReference type="GO" id="GO:0005737">
    <property type="term" value="C:cytoplasm"/>
    <property type="evidence" value="ECO:0007669"/>
    <property type="project" value="TreeGrafter"/>
</dbReference>
<evidence type="ECO:0000256" key="8">
    <source>
        <dbReference type="ARBA" id="ARBA00022842"/>
    </source>
</evidence>
<dbReference type="Gene3D" id="3.40.50.1000">
    <property type="entry name" value="HAD superfamily/HAD-like"/>
    <property type="match status" value="1"/>
</dbReference>
<keyword evidence="13" id="KW-1185">Reference proteome</keyword>
<name>B0TAW8_HELMI</name>
<sequence length="241" mass="26953">MTGEEKRMLVFFDVDGTLTAGSNVWEVIYRRLGLWESAGIPIQEAFLKGEIDYQEFAAQDAAFFAGTPVEALEQWISEIPLRPDATEALESLQKNGCRIILLSTGLTALTDHLAKRFGAFARMANELEVVDGKLTGRVFVHVSADDIHKDKGAWVRRFCKKHRVSMEKTAAIGDSSGDIPMFRQAELPILFKATDSLIDEEPVLQAIPGILQVSTLLEAAQAIIDFVQPNRYWLEWRSNAR</sequence>
<accession>B0TAW8</accession>
<dbReference type="GO" id="GO:0006564">
    <property type="term" value="P:L-serine biosynthetic process"/>
    <property type="evidence" value="ECO:0007669"/>
    <property type="project" value="UniProtKB-KW"/>
</dbReference>
<dbReference type="EC" id="3.1.3.3" evidence="4"/>
<evidence type="ECO:0000313" key="13">
    <source>
        <dbReference type="Proteomes" id="UP000008550"/>
    </source>
</evidence>
<keyword evidence="5" id="KW-0028">Amino-acid biosynthesis</keyword>
<dbReference type="EMBL" id="CP000930">
    <property type="protein sequence ID" value="ABZ85079.1"/>
    <property type="molecule type" value="Genomic_DNA"/>
</dbReference>
<keyword evidence="8" id="KW-0460">Magnesium</keyword>
<dbReference type="STRING" id="498761.HM1_2542"/>
<dbReference type="InterPro" id="IPR023214">
    <property type="entry name" value="HAD_sf"/>
</dbReference>
<dbReference type="Proteomes" id="UP000008550">
    <property type="component" value="Chromosome"/>
</dbReference>
<keyword evidence="6" id="KW-0479">Metal-binding</keyword>
<reference evidence="12 13" key="1">
    <citation type="journal article" date="2008" name="J. Bacteriol.">
        <title>The genome of Heliobacterium modesticaldum, a phototrophic representative of the Firmicutes containing the simplest photosynthetic apparatus.</title>
        <authorList>
            <person name="Sattley W.M."/>
            <person name="Madigan M.T."/>
            <person name="Swingley W.D."/>
            <person name="Cheung P.C."/>
            <person name="Clocksin K.M."/>
            <person name="Conrad A.L."/>
            <person name="Dejesa L.C."/>
            <person name="Honchak B.M."/>
            <person name="Jung D.O."/>
            <person name="Karbach L.E."/>
            <person name="Kurdoglu A."/>
            <person name="Lahiri S."/>
            <person name="Mastrian S.D."/>
            <person name="Page L.E."/>
            <person name="Taylor H.L."/>
            <person name="Wang Z.T."/>
            <person name="Raymond J."/>
            <person name="Chen M."/>
            <person name="Blankenship R.E."/>
            <person name="Touchman J.W."/>
        </authorList>
    </citation>
    <scope>NUCLEOTIDE SEQUENCE [LARGE SCALE GENOMIC DNA]</scope>
    <source>
        <strain evidence="13">ATCC 51547 / Ice1</strain>
    </source>
</reference>
<dbReference type="InterPro" id="IPR036412">
    <property type="entry name" value="HAD-like_sf"/>
</dbReference>